<dbReference type="Proteomes" id="UP000596742">
    <property type="component" value="Unassembled WGS sequence"/>
</dbReference>
<accession>A0A8B6FLX6</accession>
<dbReference type="AlphaFoldDB" id="A0A8B6FLX6"/>
<comment type="caution">
    <text evidence="2">The sequence shown here is derived from an EMBL/GenBank/DDBJ whole genome shotgun (WGS) entry which is preliminary data.</text>
</comment>
<protein>
    <submittedName>
        <fullName evidence="2">Uncharacterized protein</fullName>
    </submittedName>
</protein>
<feature type="compositionally biased region" description="Polar residues" evidence="1">
    <location>
        <begin position="647"/>
        <end position="656"/>
    </location>
</feature>
<evidence type="ECO:0000256" key="1">
    <source>
        <dbReference type="SAM" id="MobiDB-lite"/>
    </source>
</evidence>
<evidence type="ECO:0000313" key="3">
    <source>
        <dbReference type="Proteomes" id="UP000596742"/>
    </source>
</evidence>
<dbReference type="OrthoDB" id="6070162at2759"/>
<gene>
    <name evidence="2" type="ORF">MGAL_10B031671</name>
</gene>
<keyword evidence="3" id="KW-1185">Reference proteome</keyword>
<reference evidence="2" key="1">
    <citation type="submission" date="2018-11" db="EMBL/GenBank/DDBJ databases">
        <authorList>
            <person name="Alioto T."/>
            <person name="Alioto T."/>
        </authorList>
    </citation>
    <scope>NUCLEOTIDE SEQUENCE</scope>
</reference>
<organism evidence="2 3">
    <name type="scientific">Mytilus galloprovincialis</name>
    <name type="common">Mediterranean mussel</name>
    <dbReference type="NCBI Taxonomy" id="29158"/>
    <lineage>
        <taxon>Eukaryota</taxon>
        <taxon>Metazoa</taxon>
        <taxon>Spiralia</taxon>
        <taxon>Lophotrochozoa</taxon>
        <taxon>Mollusca</taxon>
        <taxon>Bivalvia</taxon>
        <taxon>Autobranchia</taxon>
        <taxon>Pteriomorphia</taxon>
        <taxon>Mytilida</taxon>
        <taxon>Mytiloidea</taxon>
        <taxon>Mytilidae</taxon>
        <taxon>Mytilinae</taxon>
        <taxon>Mytilus</taxon>
    </lineage>
</organism>
<sequence length="656" mass="75901">MIAVSQDSSPSINEKTVFEICDQVENTNPKVQRWTNKTPERSTSRSKNPTIDCETFDRILKTGKELLANWKFLVEENGHAIETAINKLQNMQPSELSDNRTRKEIEQHIDFHHADRNVMQKCMNHLQWSMQDRLNFLRDQQKFLLDYQNTLEHIFNSFEKSKQSRVPDPFSKFILDVKLNHYHMFNEELLITSKERANKNARRLIETNTISIGNTNVYMGRLGRANIMTPIYEDRFELDECFTGKCFDPHCTCYRSESVLSFENHELDIECQLYAFEENSKRNENDVRKEGLTHELHKQSQKSKIPIPVKQLPYKKMKHMNESSATQLKLPPLLANKPIKHTDESSSTQPKLPPLLPTKMKYMNEYSSTQLKPPALLPNINNVDESYSAPIKSSNKKITSCWEPLKLPPLLPGQKQNCKVSNCPVIPPKILQPLKMLPQNIKRTLNINKDRNEKKEKTKVMSMRPRPKSALRTIAGTSASNDISNVNSELAMDKMSWISVPRERNYRYSKLQKDSTKDCFIPKGPGDKVSKVIYERYLTLRKQVSNTGKQTETEKSDNCPEFNQHRTKLDIKVANKYAAEENFDKVFDQDTTIVQSEGGTGNDCQYATNQSPFSDWQVTNIGLESEIETKYVPMPPKTPKPKTLNTRINQYSRKRS</sequence>
<dbReference type="EMBL" id="UYJE01007043">
    <property type="protein sequence ID" value="VDI51342.1"/>
    <property type="molecule type" value="Genomic_DNA"/>
</dbReference>
<feature type="region of interest" description="Disordered" evidence="1">
    <location>
        <begin position="633"/>
        <end position="656"/>
    </location>
</feature>
<proteinExistence type="predicted"/>
<name>A0A8B6FLX6_MYTGA</name>
<evidence type="ECO:0000313" key="2">
    <source>
        <dbReference type="EMBL" id="VDI51342.1"/>
    </source>
</evidence>